<dbReference type="PANTHER" id="PTHR10505">
    <property type="entry name" value="CALCITONIN-RELATED"/>
    <property type="match status" value="1"/>
</dbReference>
<feature type="disulfide bond" evidence="6">
    <location>
        <begin position="81"/>
        <end position="86"/>
    </location>
</feature>
<dbReference type="CTD" id="3375"/>
<evidence type="ECO:0000256" key="3">
    <source>
        <dbReference type="ARBA" id="ARBA00022525"/>
    </source>
</evidence>
<dbReference type="GO" id="GO:0005615">
    <property type="term" value="C:extracellular space"/>
    <property type="evidence" value="ECO:0007669"/>
    <property type="project" value="TreeGrafter"/>
</dbReference>
<evidence type="ECO:0000256" key="2">
    <source>
        <dbReference type="ARBA" id="ARBA00009222"/>
    </source>
</evidence>
<comment type="similarity">
    <text evidence="2">Belongs to the calcitonin family.</text>
</comment>
<evidence type="ECO:0000256" key="5">
    <source>
        <dbReference type="ARBA" id="ARBA00023157"/>
    </source>
</evidence>
<dbReference type="OrthoDB" id="9898100at2759"/>
<dbReference type="Proteomes" id="UP000515159">
    <property type="component" value="Chromosome 7"/>
</dbReference>
<comment type="subcellular location">
    <subcellularLocation>
        <location evidence="1">Secreted</location>
    </subcellularLocation>
</comment>
<dbReference type="Gene3D" id="6.10.250.2190">
    <property type="match status" value="1"/>
</dbReference>
<dbReference type="PRINTS" id="PR00818">
    <property type="entry name" value="ISLETAMYLOID"/>
</dbReference>
<keyword evidence="7" id="KW-0732">Signal</keyword>
<dbReference type="InterPro" id="IPR021116">
    <property type="entry name" value="Calcitonin/adrenomedullin"/>
</dbReference>
<dbReference type="SMART" id="SM00113">
    <property type="entry name" value="CALCITONIN"/>
    <property type="match status" value="1"/>
</dbReference>
<feature type="chain" id="PRO_5028036980" evidence="7">
    <location>
        <begin position="23"/>
        <end position="133"/>
    </location>
</feature>
<name>A0A6P8RT58_GEOSA</name>
<organism evidence="9 10">
    <name type="scientific">Geotrypetes seraphini</name>
    <name type="common">Gaboon caecilian</name>
    <name type="synonym">Caecilia seraphini</name>
    <dbReference type="NCBI Taxonomy" id="260995"/>
    <lineage>
        <taxon>Eukaryota</taxon>
        <taxon>Metazoa</taxon>
        <taxon>Chordata</taxon>
        <taxon>Craniata</taxon>
        <taxon>Vertebrata</taxon>
        <taxon>Euteleostomi</taxon>
        <taxon>Amphibia</taxon>
        <taxon>Gymnophiona</taxon>
        <taxon>Geotrypetes</taxon>
    </lineage>
</organism>
<dbReference type="InterPro" id="IPR018360">
    <property type="entry name" value="Calcitonin_CS"/>
</dbReference>
<dbReference type="InterPro" id="IPR001693">
    <property type="entry name" value="Calcitonin_peptide-like"/>
</dbReference>
<dbReference type="InterPro" id="IPR000443">
    <property type="entry name" value="IAPP"/>
</dbReference>
<dbReference type="GeneID" id="117364037"/>
<evidence type="ECO:0000256" key="6">
    <source>
        <dbReference type="PIRSR" id="PIRSR621116-50"/>
    </source>
</evidence>
<evidence type="ECO:0000313" key="10">
    <source>
        <dbReference type="RefSeq" id="XP_033808679.1"/>
    </source>
</evidence>
<reference evidence="10" key="1">
    <citation type="submission" date="2025-08" db="UniProtKB">
        <authorList>
            <consortium name="RefSeq"/>
        </authorList>
    </citation>
    <scope>IDENTIFICATION</scope>
</reference>
<protein>
    <submittedName>
        <fullName evidence="10">Islet amyloid polypeptide</fullName>
    </submittedName>
</protein>
<gene>
    <name evidence="10" type="primary">IAPP</name>
</gene>
<dbReference type="Pfam" id="PF00214">
    <property type="entry name" value="Calc_CGRP_IAPP"/>
    <property type="match status" value="1"/>
</dbReference>
<accession>A0A6P8RT58</accession>
<dbReference type="KEGG" id="gsh:117364037"/>
<dbReference type="RefSeq" id="XP_033808679.1">
    <property type="nucleotide sequence ID" value="XM_033952788.1"/>
</dbReference>
<evidence type="ECO:0000259" key="8">
    <source>
        <dbReference type="SMART" id="SM00113"/>
    </source>
</evidence>
<feature type="signal peptide" evidence="7">
    <location>
        <begin position="1"/>
        <end position="22"/>
    </location>
</feature>
<dbReference type="PROSITE" id="PS00258">
    <property type="entry name" value="CALCITONIN"/>
    <property type="match status" value="1"/>
</dbReference>
<sequence length="133" mass="14724">MCTLTLPVLLIVLSVTLKCQEAAPLERLLSISDDLSDGSSETERWILPVMPESTFMGLNEEMPKDPGRETDSSHHLEKRKCNTATCVTQRLVDFLIRSSNNIGAIYSPTNVGSYTYGKRDNAGLVIGDPFNYL</sequence>
<keyword evidence="5 6" id="KW-1015">Disulfide bond</keyword>
<evidence type="ECO:0000256" key="7">
    <source>
        <dbReference type="SAM" id="SignalP"/>
    </source>
</evidence>
<feature type="domain" description="Calcitonin peptide-like" evidence="8">
    <location>
        <begin position="78"/>
        <end position="120"/>
    </location>
</feature>
<dbReference type="GO" id="GO:0005179">
    <property type="term" value="F:hormone activity"/>
    <property type="evidence" value="ECO:0007669"/>
    <property type="project" value="UniProtKB-KW"/>
</dbReference>
<keyword evidence="3" id="KW-0964">Secreted</keyword>
<proteinExistence type="inferred from homology"/>
<keyword evidence="9" id="KW-1185">Reference proteome</keyword>
<dbReference type="InterPro" id="IPR021117">
    <property type="entry name" value="Calcitonin-like"/>
</dbReference>
<dbReference type="AlphaFoldDB" id="A0A6P8RT58"/>
<evidence type="ECO:0000256" key="1">
    <source>
        <dbReference type="ARBA" id="ARBA00004613"/>
    </source>
</evidence>
<evidence type="ECO:0000313" key="9">
    <source>
        <dbReference type="Proteomes" id="UP000515159"/>
    </source>
</evidence>
<keyword evidence="4" id="KW-0372">Hormone</keyword>
<evidence type="ECO:0000256" key="4">
    <source>
        <dbReference type="ARBA" id="ARBA00022702"/>
    </source>
</evidence>
<dbReference type="PANTHER" id="PTHR10505:SF4">
    <property type="entry name" value="ISLET AMYLOID POLYPEPTIDE"/>
    <property type="match status" value="1"/>
</dbReference>
<dbReference type="InParanoid" id="A0A6P8RT58"/>